<name>A0ABW2KQY9_9PROT</name>
<comment type="caution">
    <text evidence="1">The sequence shown here is derived from an EMBL/GenBank/DDBJ whole genome shotgun (WGS) entry which is preliminary data.</text>
</comment>
<dbReference type="RefSeq" id="WP_377356741.1">
    <property type="nucleotide sequence ID" value="NZ_JBHTCM010000005.1"/>
</dbReference>
<evidence type="ECO:0000313" key="1">
    <source>
        <dbReference type="EMBL" id="MFC7332373.1"/>
    </source>
</evidence>
<organism evidence="1 2">
    <name type="scientific">Rhodocista pekingensis</name>
    <dbReference type="NCBI Taxonomy" id="201185"/>
    <lineage>
        <taxon>Bacteria</taxon>
        <taxon>Pseudomonadati</taxon>
        <taxon>Pseudomonadota</taxon>
        <taxon>Alphaproteobacteria</taxon>
        <taxon>Rhodospirillales</taxon>
        <taxon>Azospirillaceae</taxon>
        <taxon>Rhodocista</taxon>
    </lineage>
</organism>
<sequence length="457" mass="49132">MNDRQSLQDHLVETVQAFLKAANNDASEARKLLSGLAPVLRGRVLFDTLADVVSGDRHLHSLAANLHVIGPLSERGNEILVDTLSRIAKFLDRKSPFIIVNIGQDGKPARIIQEVAGISLIEFSPQDLSDPGTVAHELAHAFALSDHRALDEGFATYVEYLVATGSHDAACAELSRSAAEAPSLDSLLAHRWRDRPCFEGMPGSHALAGLLAGRLLERMGTSAFLQMISSVREAKVEDARPLIANSLGIPLHELSGLLASVATTGRHGTKIRPSPLQFHRIRTSFLLGQTDGLAAEMGPWREYVLANPDDDDAAVHAVMLALLARTVPDQAEEAARFPLEAVLDGLRRRLPHDPVIFALCLAWEGAKAQTSTSYLALRDCFARARAIAEAALDQFPRSCDVLVAVAKLELQTPVEYGGSRGRAANLLTRAAAVAPWPDVAAILAGTAERLASPLEIS</sequence>
<keyword evidence="2" id="KW-1185">Reference proteome</keyword>
<dbReference type="Proteomes" id="UP001596456">
    <property type="component" value="Unassembled WGS sequence"/>
</dbReference>
<evidence type="ECO:0000313" key="2">
    <source>
        <dbReference type="Proteomes" id="UP001596456"/>
    </source>
</evidence>
<proteinExistence type="predicted"/>
<gene>
    <name evidence="1" type="ORF">ACFQPS_04300</name>
</gene>
<dbReference type="EMBL" id="JBHTCM010000005">
    <property type="protein sequence ID" value="MFC7332373.1"/>
    <property type="molecule type" value="Genomic_DNA"/>
</dbReference>
<protein>
    <recommendedName>
        <fullName evidence="3">Peptidase M48 domain-containing protein</fullName>
    </recommendedName>
</protein>
<evidence type="ECO:0008006" key="3">
    <source>
        <dbReference type="Google" id="ProtNLM"/>
    </source>
</evidence>
<reference evidence="2" key="1">
    <citation type="journal article" date="2019" name="Int. J. Syst. Evol. Microbiol.">
        <title>The Global Catalogue of Microorganisms (GCM) 10K type strain sequencing project: providing services to taxonomists for standard genome sequencing and annotation.</title>
        <authorList>
            <consortium name="The Broad Institute Genomics Platform"/>
            <consortium name="The Broad Institute Genome Sequencing Center for Infectious Disease"/>
            <person name="Wu L."/>
            <person name="Ma J."/>
        </authorList>
    </citation>
    <scope>NUCLEOTIDE SEQUENCE [LARGE SCALE GENOMIC DNA]</scope>
    <source>
        <strain evidence="2">CGMCC 1.16275</strain>
    </source>
</reference>
<accession>A0ABW2KQY9</accession>